<dbReference type="GO" id="GO:0003700">
    <property type="term" value="F:DNA-binding transcription factor activity"/>
    <property type="evidence" value="ECO:0007669"/>
    <property type="project" value="InterPro"/>
</dbReference>
<evidence type="ECO:0000313" key="7">
    <source>
        <dbReference type="EMBL" id="PNS17195.1"/>
    </source>
</evidence>
<dbReference type="SUPFAM" id="SSF46785">
    <property type="entry name" value="Winged helix' DNA-binding domain"/>
    <property type="match status" value="1"/>
</dbReference>
<dbReference type="Proteomes" id="UP000243797">
    <property type="component" value="Unassembled WGS sequence"/>
</dbReference>
<dbReference type="GO" id="GO:0043565">
    <property type="term" value="F:sequence-specific DNA binding"/>
    <property type="evidence" value="ECO:0007669"/>
    <property type="project" value="InterPro"/>
</dbReference>
<feature type="region of interest" description="Disordered" evidence="5">
    <location>
        <begin position="549"/>
        <end position="591"/>
    </location>
</feature>
<dbReference type="InParanoid" id="A0A2K1QQ36"/>
<keyword evidence="7" id="KW-0346">Stress response</keyword>
<feature type="compositionally biased region" description="Basic and acidic residues" evidence="5">
    <location>
        <begin position="1"/>
        <end position="25"/>
    </location>
</feature>
<evidence type="ECO:0000256" key="5">
    <source>
        <dbReference type="SAM" id="MobiDB-lite"/>
    </source>
</evidence>
<organism evidence="7 8">
    <name type="scientific">Sphaceloma murrayae</name>
    <dbReference type="NCBI Taxonomy" id="2082308"/>
    <lineage>
        <taxon>Eukaryota</taxon>
        <taxon>Fungi</taxon>
        <taxon>Dikarya</taxon>
        <taxon>Ascomycota</taxon>
        <taxon>Pezizomycotina</taxon>
        <taxon>Dothideomycetes</taxon>
        <taxon>Dothideomycetidae</taxon>
        <taxon>Myriangiales</taxon>
        <taxon>Elsinoaceae</taxon>
        <taxon>Sphaceloma</taxon>
    </lineage>
</organism>
<feature type="compositionally biased region" description="Polar residues" evidence="5">
    <location>
        <begin position="555"/>
        <end position="565"/>
    </location>
</feature>
<feature type="compositionally biased region" description="Low complexity" evidence="5">
    <location>
        <begin position="404"/>
        <end position="416"/>
    </location>
</feature>
<feature type="region of interest" description="Disordered" evidence="5">
    <location>
        <begin position="215"/>
        <end position="236"/>
    </location>
</feature>
<reference evidence="7 8" key="1">
    <citation type="submission" date="2017-06" db="EMBL/GenBank/DDBJ databases">
        <title>Draft genome sequence of a variant of Elsinoe murrayae.</title>
        <authorList>
            <person name="Cheng Q."/>
        </authorList>
    </citation>
    <scope>NUCLEOTIDE SEQUENCE [LARGE SCALE GENOMIC DNA]</scope>
    <source>
        <strain evidence="7 8">CQ-2017a</strain>
    </source>
</reference>
<feature type="compositionally biased region" description="Low complexity" evidence="5">
    <location>
        <begin position="30"/>
        <end position="42"/>
    </location>
</feature>
<dbReference type="PRINTS" id="PR00056">
    <property type="entry name" value="HSFDOMAIN"/>
</dbReference>
<feature type="region of interest" description="Disordered" evidence="5">
    <location>
        <begin position="1"/>
        <end position="92"/>
    </location>
</feature>
<sequence length="591" mass="64348">MTSVSEAHRSSPFDSDRLVAGHTRELPLLSTSAATSSAHSSAEPMDISPHAGPASKDRPLNGSSSRERLAPSSANLSDKEQASNNSGGPVGAAAAAQQPKVVQAAFIHKLYNMLEDQSIQHLISWSNTNESFVMSPSTEFSKVLASYFKHTNISSFVRQLNMYGFHKVSDVFHAGSPDSPLWEFKHGGGSFKRGDLVGLREIKRRASRQTLIHRDSFSNAPKPPPTHTHIPAPQPEAPMTAESLETRMGMMEYNLHDVYTRMARTDDALHRMTANVQMLTDSLSKCVQYSNDLSAHLLSAVPDPENAVHKDVAALKAEIARHAEGLKAMENQTRPAFGNSSFEPHGPISPRHPNYDSSRRPSLQVTGPPPSFRTPMAPVMASPRRQGSLSVPDGGVSPSAGRMQQQQQQQQQQYNNLPPPPVPQPQPHPLATVQSPPANLSRRHTSADIRVQGWHGNVPPGAGMPGSSPYASGQNSTQWPSSPYRPAQGDQQLRDALAQYELPKAPGGAFQRHTTPPPDANAPPSYANVGNEAGWQLPGPKFPFRNIDFSAPPTRRSSMASNVHSLLNPAETAEREGEEEPPEERKRKRMV</sequence>
<evidence type="ECO:0000259" key="6">
    <source>
        <dbReference type="PROSITE" id="PS00434"/>
    </source>
</evidence>
<feature type="compositionally biased region" description="Pro residues" evidence="5">
    <location>
        <begin position="221"/>
        <end position="236"/>
    </location>
</feature>
<dbReference type="PROSITE" id="PS00434">
    <property type="entry name" value="HSF_DOMAIN"/>
    <property type="match status" value="1"/>
</dbReference>
<evidence type="ECO:0000256" key="4">
    <source>
        <dbReference type="RuleBase" id="RU004020"/>
    </source>
</evidence>
<protein>
    <submittedName>
        <fullName evidence="7">Heat shock factor protein</fullName>
    </submittedName>
</protein>
<evidence type="ECO:0000256" key="1">
    <source>
        <dbReference type="ARBA" id="ARBA00004123"/>
    </source>
</evidence>
<keyword evidence="2" id="KW-0238">DNA-binding</keyword>
<feature type="compositionally biased region" description="Pro residues" evidence="5">
    <location>
        <begin position="417"/>
        <end position="428"/>
    </location>
</feature>
<feature type="compositionally biased region" description="Polar residues" evidence="5">
    <location>
        <begin position="469"/>
        <end position="481"/>
    </location>
</feature>
<gene>
    <name evidence="7" type="ORF">CAC42_7249</name>
</gene>
<accession>A0A2K1QQ36</accession>
<proteinExistence type="inferred from homology"/>
<dbReference type="InterPro" id="IPR000232">
    <property type="entry name" value="HSF_DNA-bd"/>
</dbReference>
<comment type="caution">
    <text evidence="7">The sequence shown here is derived from an EMBL/GenBank/DDBJ whole genome shotgun (WGS) entry which is preliminary data.</text>
</comment>
<dbReference type="GO" id="GO:0005634">
    <property type="term" value="C:nucleus"/>
    <property type="evidence" value="ECO:0007669"/>
    <property type="project" value="UniProtKB-SubCell"/>
</dbReference>
<dbReference type="PANTHER" id="PTHR10015:SF396">
    <property type="entry name" value="FLOCCULATION SUPPRESSION PROTEIN"/>
    <property type="match status" value="1"/>
</dbReference>
<dbReference type="OrthoDB" id="60033at2759"/>
<keyword evidence="3" id="KW-0539">Nucleus</keyword>
<name>A0A2K1QQ36_9PEZI</name>
<dbReference type="InterPro" id="IPR036390">
    <property type="entry name" value="WH_DNA-bd_sf"/>
</dbReference>
<dbReference type="AlphaFoldDB" id="A0A2K1QQ36"/>
<dbReference type="FunFam" id="1.10.10.10:FF:000229">
    <property type="entry name" value="HSF-type DNA-binding domain protein"/>
    <property type="match status" value="1"/>
</dbReference>
<keyword evidence="8" id="KW-1185">Reference proteome</keyword>
<feature type="compositionally biased region" description="Basic and acidic residues" evidence="5">
    <location>
        <begin position="55"/>
        <end position="69"/>
    </location>
</feature>
<feature type="compositionally biased region" description="Polar residues" evidence="5">
    <location>
        <begin position="72"/>
        <end position="86"/>
    </location>
</feature>
<dbReference type="Pfam" id="PF00447">
    <property type="entry name" value="HSF_DNA-bind"/>
    <property type="match status" value="1"/>
</dbReference>
<dbReference type="PANTHER" id="PTHR10015">
    <property type="entry name" value="HEAT SHOCK TRANSCRIPTION FACTOR"/>
    <property type="match status" value="1"/>
</dbReference>
<comment type="similarity">
    <text evidence="4">Belongs to the HSF family.</text>
</comment>
<dbReference type="EMBL" id="NKHZ01000052">
    <property type="protein sequence ID" value="PNS17195.1"/>
    <property type="molecule type" value="Genomic_DNA"/>
</dbReference>
<dbReference type="InterPro" id="IPR036388">
    <property type="entry name" value="WH-like_DNA-bd_sf"/>
</dbReference>
<dbReference type="Gene3D" id="1.10.10.10">
    <property type="entry name" value="Winged helix-like DNA-binding domain superfamily/Winged helix DNA-binding domain"/>
    <property type="match status" value="1"/>
</dbReference>
<feature type="region of interest" description="Disordered" evidence="5">
    <location>
        <begin position="334"/>
        <end position="534"/>
    </location>
</feature>
<evidence type="ECO:0000256" key="2">
    <source>
        <dbReference type="ARBA" id="ARBA00023125"/>
    </source>
</evidence>
<dbReference type="SMART" id="SM00415">
    <property type="entry name" value="HSF"/>
    <property type="match status" value="1"/>
</dbReference>
<evidence type="ECO:0000313" key="8">
    <source>
        <dbReference type="Proteomes" id="UP000243797"/>
    </source>
</evidence>
<dbReference type="STRING" id="2082308.A0A2K1QQ36"/>
<feature type="domain" description="HSF-type DNA-binding" evidence="6">
    <location>
        <begin position="144"/>
        <end position="168"/>
    </location>
</feature>
<evidence type="ECO:0000256" key="3">
    <source>
        <dbReference type="ARBA" id="ARBA00023242"/>
    </source>
</evidence>
<comment type="subcellular location">
    <subcellularLocation>
        <location evidence="1">Nucleus</location>
    </subcellularLocation>
</comment>